<dbReference type="Proteomes" id="UP000266188">
    <property type="component" value="Unassembled WGS sequence"/>
</dbReference>
<feature type="compositionally biased region" description="Low complexity" evidence="1">
    <location>
        <begin position="21"/>
        <end position="38"/>
    </location>
</feature>
<feature type="compositionally biased region" description="Basic and acidic residues" evidence="1">
    <location>
        <begin position="170"/>
        <end position="187"/>
    </location>
</feature>
<reference evidence="3" key="1">
    <citation type="submission" date="2017-02" db="EMBL/GenBank/DDBJ databases">
        <authorList>
            <person name="Tafer H."/>
            <person name="Lopandic K."/>
        </authorList>
    </citation>
    <scope>NUCLEOTIDE SEQUENCE [LARGE SCALE GENOMIC DNA]</scope>
    <source>
        <strain evidence="3">CBS 366.77</strain>
    </source>
</reference>
<accession>A0A3A2ZFY5</accession>
<evidence type="ECO:0000313" key="3">
    <source>
        <dbReference type="Proteomes" id="UP000266188"/>
    </source>
</evidence>
<feature type="compositionally biased region" description="Low complexity" evidence="1">
    <location>
        <begin position="218"/>
        <end position="229"/>
    </location>
</feature>
<organism evidence="2 3">
    <name type="scientific">Aspergillus sclerotialis</name>
    <dbReference type="NCBI Taxonomy" id="2070753"/>
    <lineage>
        <taxon>Eukaryota</taxon>
        <taxon>Fungi</taxon>
        <taxon>Dikarya</taxon>
        <taxon>Ascomycota</taxon>
        <taxon>Pezizomycotina</taxon>
        <taxon>Eurotiomycetes</taxon>
        <taxon>Eurotiomycetidae</taxon>
        <taxon>Eurotiales</taxon>
        <taxon>Aspergillaceae</taxon>
        <taxon>Aspergillus</taxon>
        <taxon>Aspergillus subgen. Polypaecilum</taxon>
    </lineage>
</organism>
<dbReference type="STRING" id="2070753.A0A3A2ZFY5"/>
<comment type="caution">
    <text evidence="2">The sequence shown here is derived from an EMBL/GenBank/DDBJ whole genome shotgun (WGS) entry which is preliminary data.</text>
</comment>
<gene>
    <name evidence="2" type="ORF">PHISCL_06153</name>
</gene>
<dbReference type="AlphaFoldDB" id="A0A3A2ZFY5"/>
<feature type="region of interest" description="Disordered" evidence="1">
    <location>
        <begin position="306"/>
        <end position="342"/>
    </location>
</feature>
<feature type="compositionally biased region" description="Polar residues" evidence="1">
    <location>
        <begin position="1"/>
        <end position="11"/>
    </location>
</feature>
<dbReference type="EMBL" id="MVGC01000223">
    <property type="protein sequence ID" value="RJE21520.1"/>
    <property type="molecule type" value="Genomic_DNA"/>
</dbReference>
<sequence length="514" mass="56801">MPPGTDTPQSHTKLRIPRPNFPFSSPISEEIPSPTSSSEEQELERNRPFEFLARSKGRNPEHNGNASRGQTRIGNVGQNEDGVMKRGPEKPVGLNLVTDFSVHQTGVRAPDQAPAPTFVDLNDLKMLSKERERERTAQKFRDVFRKRTFHGFNRLPDVPAGGEGVISYLDPREEPSPSKKGRDELSPSDRPIMIGYTVPSATPQKGRPKELDSAEGNPTPVTPSIIVTPAREQDPFWSGNSPDYRRPRSSVYSQPTPQIGHVVSGSDIPPVPAIPALHSVTRVGGVDLDSKRQSIFSTRNRSLSTGTVFEEDTSPRIGRRSRSYSDEQLNPATPRRQSATSFVNKHHSQGWWTYLLSPLLGQSKKSPTTTTPTSAERHRPPSVRTTSTSTEWWEEKEISCFSPDTPETAAAGTNRGFGDFDFGVRDNNPGRDSCDINQEYPVEYGVASFMFPGGPVQGAAAEYYQACAHELFSGRPYFECVNHVCSITPKDKIAAGAGTEARVRTGIEGWPFWK</sequence>
<feature type="compositionally biased region" description="Polar residues" evidence="1">
    <location>
        <begin position="62"/>
        <end position="78"/>
    </location>
</feature>
<keyword evidence="3" id="KW-1185">Reference proteome</keyword>
<feature type="region of interest" description="Disordered" evidence="1">
    <location>
        <begin position="152"/>
        <end position="253"/>
    </location>
</feature>
<protein>
    <submittedName>
        <fullName evidence="2">Uncharacterized protein</fullName>
    </submittedName>
</protein>
<feature type="compositionally biased region" description="Low complexity" evidence="1">
    <location>
        <begin position="363"/>
        <end position="374"/>
    </location>
</feature>
<name>A0A3A2ZFY5_9EURO</name>
<proteinExistence type="predicted"/>
<feature type="region of interest" description="Disordered" evidence="1">
    <location>
        <begin position="1"/>
        <end position="91"/>
    </location>
</feature>
<feature type="compositionally biased region" description="Polar residues" evidence="1">
    <location>
        <begin position="326"/>
        <end position="342"/>
    </location>
</feature>
<evidence type="ECO:0000256" key="1">
    <source>
        <dbReference type="SAM" id="MobiDB-lite"/>
    </source>
</evidence>
<feature type="region of interest" description="Disordered" evidence="1">
    <location>
        <begin position="363"/>
        <end position="389"/>
    </location>
</feature>
<evidence type="ECO:0000313" key="2">
    <source>
        <dbReference type="EMBL" id="RJE21520.1"/>
    </source>
</evidence>
<dbReference type="OrthoDB" id="10259622at2759"/>